<dbReference type="OrthoDB" id="420264at2759"/>
<feature type="compositionally biased region" description="Acidic residues" evidence="8">
    <location>
        <begin position="342"/>
        <end position="351"/>
    </location>
</feature>
<sequence>MASPPLSPTLTAAHTHRKRRHSDIVELTTDPRFQNAGQVAEMAAVSVIDQTPYSSDESDTESAFEELADMAETQPYLGSGPEAVSLDQAETLKRLLREVGYEKFLEEIVPAPGDERRKFGTAFGIDPYMISDDQSYLKLLQRVLQREAQKRQKLPAYNNIEDAAYLIRRSHNIVVISGAGISTSLGIPDFRSKEGGFYSALQERGYAEPESVFDLREFDQDPTLFYQVAHEILPKSKDFSPTHGFIRLLQDKGKLQTDYTQNIDNLEAAAGIDGSRLIQCHGSFASATCRKCGYKVKGEVIFDDIRKRQVPFCKKCRADIHQRRENAPKKRGPSKQTHDWDGSESESDEEPGVMKPDITFFHEKLSDTFFDRFNEEQERTDLVIVIGTSLKVAPVNEIPNKLPSNVPHIYISNEAINHVNFDIQLLGQCDDVVVELCNHIGGIEWKLRHKMIPHDFKARVAMEDECPWKWRIAAIRFISDAIPKDVA</sequence>
<dbReference type="PANTHER" id="PTHR11085">
    <property type="entry name" value="NAD-DEPENDENT PROTEIN DEACYLASE SIRTUIN-5, MITOCHONDRIAL-RELATED"/>
    <property type="match status" value="1"/>
</dbReference>
<keyword evidence="4 7" id="KW-0479">Metal-binding</keyword>
<dbReference type="Gene3D" id="3.40.50.1220">
    <property type="entry name" value="TPP-binding domain"/>
    <property type="match status" value="1"/>
</dbReference>
<name>A0A9P4UKJ9_9PEZI</name>
<dbReference type="InterPro" id="IPR050134">
    <property type="entry name" value="NAD-dep_sirtuin_deacylases"/>
</dbReference>
<keyword evidence="6" id="KW-0520">NAD</keyword>
<evidence type="ECO:0000313" key="10">
    <source>
        <dbReference type="EMBL" id="KAF2717539.1"/>
    </source>
</evidence>
<evidence type="ECO:0000256" key="6">
    <source>
        <dbReference type="ARBA" id="ARBA00023027"/>
    </source>
</evidence>
<evidence type="ECO:0000256" key="3">
    <source>
        <dbReference type="ARBA" id="ARBA00022679"/>
    </source>
</evidence>
<dbReference type="AlphaFoldDB" id="A0A9P4UKJ9"/>
<accession>A0A9P4UKJ9</accession>
<evidence type="ECO:0000256" key="4">
    <source>
        <dbReference type="ARBA" id="ARBA00022723"/>
    </source>
</evidence>
<feature type="binding site" evidence="7">
    <location>
        <position position="289"/>
    </location>
    <ligand>
        <name>Zn(2+)</name>
        <dbReference type="ChEBI" id="CHEBI:29105"/>
    </ligand>
</feature>
<feature type="binding site" evidence="7">
    <location>
        <position position="292"/>
    </location>
    <ligand>
        <name>Zn(2+)</name>
        <dbReference type="ChEBI" id="CHEBI:29105"/>
    </ligand>
</feature>
<dbReference type="InterPro" id="IPR026591">
    <property type="entry name" value="Sirtuin_cat_small_dom_sf"/>
</dbReference>
<keyword evidence="11" id="KW-1185">Reference proteome</keyword>
<organism evidence="10 11">
    <name type="scientific">Polychaeton citri CBS 116435</name>
    <dbReference type="NCBI Taxonomy" id="1314669"/>
    <lineage>
        <taxon>Eukaryota</taxon>
        <taxon>Fungi</taxon>
        <taxon>Dikarya</taxon>
        <taxon>Ascomycota</taxon>
        <taxon>Pezizomycotina</taxon>
        <taxon>Dothideomycetes</taxon>
        <taxon>Dothideomycetidae</taxon>
        <taxon>Capnodiales</taxon>
        <taxon>Capnodiaceae</taxon>
        <taxon>Polychaeton</taxon>
    </lineage>
</organism>
<dbReference type="GO" id="GO:0005634">
    <property type="term" value="C:nucleus"/>
    <property type="evidence" value="ECO:0007669"/>
    <property type="project" value="TreeGrafter"/>
</dbReference>
<feature type="binding site" evidence="7">
    <location>
        <position position="313"/>
    </location>
    <ligand>
        <name>Zn(2+)</name>
        <dbReference type="ChEBI" id="CHEBI:29105"/>
    </ligand>
</feature>
<evidence type="ECO:0000256" key="7">
    <source>
        <dbReference type="PROSITE-ProRule" id="PRU00236"/>
    </source>
</evidence>
<dbReference type="EMBL" id="MU003841">
    <property type="protein sequence ID" value="KAF2717539.1"/>
    <property type="molecule type" value="Genomic_DNA"/>
</dbReference>
<dbReference type="PANTHER" id="PTHR11085:SF9">
    <property type="entry name" value="NAD-DEPENDENT PROTEIN DEACETYLASE SIRTUIN-1"/>
    <property type="match status" value="1"/>
</dbReference>
<evidence type="ECO:0000259" key="9">
    <source>
        <dbReference type="PROSITE" id="PS50305"/>
    </source>
</evidence>
<feature type="region of interest" description="Disordered" evidence="8">
    <location>
        <begin position="1"/>
        <end position="21"/>
    </location>
</feature>
<feature type="domain" description="Deacetylase sirtuin-type" evidence="9">
    <location>
        <begin position="153"/>
        <end position="443"/>
    </location>
</feature>
<dbReference type="InterPro" id="IPR026590">
    <property type="entry name" value="Ssirtuin_cat_dom"/>
</dbReference>
<feature type="binding site" evidence="7">
    <location>
        <position position="316"/>
    </location>
    <ligand>
        <name>Zn(2+)</name>
        <dbReference type="ChEBI" id="CHEBI:29105"/>
    </ligand>
</feature>
<evidence type="ECO:0000256" key="1">
    <source>
        <dbReference type="ARBA" id="ARBA00001947"/>
    </source>
</evidence>
<evidence type="ECO:0000313" key="11">
    <source>
        <dbReference type="Proteomes" id="UP000799441"/>
    </source>
</evidence>
<dbReference type="Proteomes" id="UP000799441">
    <property type="component" value="Unassembled WGS sequence"/>
</dbReference>
<dbReference type="PROSITE" id="PS50305">
    <property type="entry name" value="SIRTUIN"/>
    <property type="match status" value="1"/>
</dbReference>
<gene>
    <name evidence="10" type="ORF">K431DRAFT_323045</name>
</gene>
<keyword evidence="3" id="KW-0808">Transferase</keyword>
<evidence type="ECO:0000256" key="5">
    <source>
        <dbReference type="ARBA" id="ARBA00022833"/>
    </source>
</evidence>
<dbReference type="InterPro" id="IPR003000">
    <property type="entry name" value="Sirtuin"/>
</dbReference>
<evidence type="ECO:0000256" key="8">
    <source>
        <dbReference type="SAM" id="MobiDB-lite"/>
    </source>
</evidence>
<comment type="similarity">
    <text evidence="2">Belongs to the sirtuin family. Class I subfamily.</text>
</comment>
<proteinExistence type="inferred from homology"/>
<feature type="active site" description="Proton acceptor" evidence="7">
    <location>
        <position position="281"/>
    </location>
</feature>
<feature type="region of interest" description="Disordered" evidence="8">
    <location>
        <begin position="324"/>
        <end position="353"/>
    </location>
</feature>
<dbReference type="GO" id="GO:0046872">
    <property type="term" value="F:metal ion binding"/>
    <property type="evidence" value="ECO:0007669"/>
    <property type="project" value="UniProtKB-KW"/>
</dbReference>
<keyword evidence="5 7" id="KW-0862">Zinc</keyword>
<protein>
    <submittedName>
        <fullName evidence="10">SIR2-domain-containing protein</fullName>
    </submittedName>
</protein>
<evidence type="ECO:0000256" key="2">
    <source>
        <dbReference type="ARBA" id="ARBA00006924"/>
    </source>
</evidence>
<reference evidence="10" key="1">
    <citation type="journal article" date="2020" name="Stud. Mycol.">
        <title>101 Dothideomycetes genomes: a test case for predicting lifestyles and emergence of pathogens.</title>
        <authorList>
            <person name="Haridas S."/>
            <person name="Albert R."/>
            <person name="Binder M."/>
            <person name="Bloem J."/>
            <person name="Labutti K."/>
            <person name="Salamov A."/>
            <person name="Andreopoulos B."/>
            <person name="Baker S."/>
            <person name="Barry K."/>
            <person name="Bills G."/>
            <person name="Bluhm B."/>
            <person name="Cannon C."/>
            <person name="Castanera R."/>
            <person name="Culley D."/>
            <person name="Daum C."/>
            <person name="Ezra D."/>
            <person name="Gonzalez J."/>
            <person name="Henrissat B."/>
            <person name="Kuo A."/>
            <person name="Liang C."/>
            <person name="Lipzen A."/>
            <person name="Lutzoni F."/>
            <person name="Magnuson J."/>
            <person name="Mondo S."/>
            <person name="Nolan M."/>
            <person name="Ohm R."/>
            <person name="Pangilinan J."/>
            <person name="Park H.-J."/>
            <person name="Ramirez L."/>
            <person name="Alfaro M."/>
            <person name="Sun H."/>
            <person name="Tritt A."/>
            <person name="Yoshinaga Y."/>
            <person name="Zwiers L.-H."/>
            <person name="Turgeon B."/>
            <person name="Goodwin S."/>
            <person name="Spatafora J."/>
            <person name="Crous P."/>
            <person name="Grigoriev I."/>
        </authorList>
    </citation>
    <scope>NUCLEOTIDE SEQUENCE</scope>
    <source>
        <strain evidence="10">CBS 116435</strain>
    </source>
</reference>
<comment type="caution">
    <text evidence="10">The sequence shown here is derived from an EMBL/GenBank/DDBJ whole genome shotgun (WGS) entry which is preliminary data.</text>
</comment>
<dbReference type="GO" id="GO:0070403">
    <property type="term" value="F:NAD+ binding"/>
    <property type="evidence" value="ECO:0007669"/>
    <property type="project" value="InterPro"/>
</dbReference>
<dbReference type="Gene3D" id="3.30.1600.10">
    <property type="entry name" value="SIR2/SIRT2 'Small Domain"/>
    <property type="match status" value="1"/>
</dbReference>
<comment type="cofactor">
    <cofactor evidence="1">
        <name>Zn(2+)</name>
        <dbReference type="ChEBI" id="CHEBI:29105"/>
    </cofactor>
</comment>
<dbReference type="GO" id="GO:0046970">
    <property type="term" value="F:histone H4K16 deacetylase activity, NAD-dependent"/>
    <property type="evidence" value="ECO:0007669"/>
    <property type="project" value="TreeGrafter"/>
</dbReference>
<dbReference type="InterPro" id="IPR029035">
    <property type="entry name" value="DHS-like_NAD/FAD-binding_dom"/>
</dbReference>
<dbReference type="Pfam" id="PF02146">
    <property type="entry name" value="SIR2"/>
    <property type="match status" value="1"/>
</dbReference>
<dbReference type="SUPFAM" id="SSF52467">
    <property type="entry name" value="DHS-like NAD/FAD-binding domain"/>
    <property type="match status" value="1"/>
</dbReference>